<keyword evidence="13" id="KW-0472">Membrane</keyword>
<dbReference type="Proteomes" id="UP000261540">
    <property type="component" value="Unplaced"/>
</dbReference>
<keyword evidence="10" id="KW-0133">Cell shape</keyword>
<dbReference type="Pfam" id="PF03285">
    <property type="entry name" value="Paralemmin"/>
    <property type="match status" value="2"/>
</dbReference>
<feature type="region of interest" description="Disordered" evidence="23">
    <location>
        <begin position="317"/>
        <end position="364"/>
    </location>
</feature>
<evidence type="ECO:0000256" key="4">
    <source>
        <dbReference type="ARBA" id="ARBA00004527"/>
    </source>
</evidence>
<evidence type="ECO:0000313" key="25">
    <source>
        <dbReference type="Proteomes" id="UP000261540"/>
    </source>
</evidence>
<keyword evidence="17" id="KW-0636">Prenylation</keyword>
<comment type="subunit">
    <text evidence="20">Interacts with dopamine receptor DRD3.</text>
</comment>
<comment type="similarity">
    <text evidence="6">Belongs to the paralemmin family.</text>
</comment>
<keyword evidence="9" id="KW-0597">Phosphoprotein</keyword>
<keyword evidence="12" id="KW-0175">Coiled coil</keyword>
<evidence type="ECO:0000256" key="5">
    <source>
        <dbReference type="ARBA" id="ARBA00004552"/>
    </source>
</evidence>
<reference evidence="24" key="1">
    <citation type="submission" date="2025-08" db="UniProtKB">
        <authorList>
            <consortium name="Ensembl"/>
        </authorList>
    </citation>
    <scope>IDENTIFICATION</scope>
</reference>
<feature type="region of interest" description="Disordered" evidence="23">
    <location>
        <begin position="119"/>
        <end position="146"/>
    </location>
</feature>
<evidence type="ECO:0000256" key="21">
    <source>
        <dbReference type="ARBA" id="ARBA00040790"/>
    </source>
</evidence>
<evidence type="ECO:0000256" key="10">
    <source>
        <dbReference type="ARBA" id="ARBA00022960"/>
    </source>
</evidence>
<evidence type="ECO:0000256" key="15">
    <source>
        <dbReference type="ARBA" id="ARBA00023273"/>
    </source>
</evidence>
<evidence type="ECO:0000256" key="1">
    <source>
        <dbReference type="ARBA" id="ARBA00004279"/>
    </source>
</evidence>
<keyword evidence="16" id="KW-0449">Lipoprotein</keyword>
<dbReference type="GO" id="GO:0008360">
    <property type="term" value="P:regulation of cell shape"/>
    <property type="evidence" value="ECO:0007669"/>
    <property type="project" value="UniProtKB-KW"/>
</dbReference>
<evidence type="ECO:0000256" key="17">
    <source>
        <dbReference type="ARBA" id="ARBA00023289"/>
    </source>
</evidence>
<dbReference type="PANTHER" id="PTHR10498:SF6">
    <property type="entry name" value="PARALEMMIN-1"/>
    <property type="match status" value="1"/>
</dbReference>
<evidence type="ECO:0000313" key="24">
    <source>
        <dbReference type="Ensembl" id="ENSPKIP00000031832.1"/>
    </source>
</evidence>
<evidence type="ECO:0000256" key="22">
    <source>
        <dbReference type="ARBA" id="ARBA00041963"/>
    </source>
</evidence>
<keyword evidence="8" id="KW-0488">Methylation</keyword>
<dbReference type="GO" id="GO:0016327">
    <property type="term" value="C:apicolateral plasma membrane"/>
    <property type="evidence" value="ECO:0007669"/>
    <property type="project" value="UniProtKB-SubCell"/>
</dbReference>
<protein>
    <recommendedName>
        <fullName evidence="21">Paralemmin-1</fullName>
    </recommendedName>
    <alternativeName>
        <fullName evidence="22">Paralemmin</fullName>
    </alternativeName>
</protein>
<evidence type="ECO:0000256" key="6">
    <source>
        <dbReference type="ARBA" id="ARBA00005756"/>
    </source>
</evidence>
<feature type="compositionally biased region" description="Basic and acidic residues" evidence="23">
    <location>
        <begin position="317"/>
        <end position="328"/>
    </location>
</feature>
<feature type="compositionally biased region" description="Basic and acidic residues" evidence="23">
    <location>
        <begin position="172"/>
        <end position="186"/>
    </location>
</feature>
<feature type="compositionally biased region" description="Basic and acidic residues" evidence="23">
    <location>
        <begin position="131"/>
        <end position="146"/>
    </location>
</feature>
<evidence type="ECO:0000256" key="2">
    <source>
        <dbReference type="ARBA" id="ARBA00004342"/>
    </source>
</evidence>
<comment type="subcellular location">
    <subcellularLocation>
        <location evidence="18">Apicolateral cell membrane</location>
        <topology evidence="18">Lipid-anchor</topology>
    </subcellularLocation>
    <subcellularLocation>
        <location evidence="19">Basolateral cell membrane</location>
        <topology evidence="19">Lipid-anchor</topology>
    </subcellularLocation>
    <subcellularLocation>
        <location evidence="2">Cell membrane</location>
        <topology evidence="2">Lipid-anchor</topology>
        <orientation evidence="2">Cytoplasmic side</orientation>
    </subcellularLocation>
    <subcellularLocation>
        <location evidence="3">Cell projection</location>
        <location evidence="3">Axon</location>
    </subcellularLocation>
    <subcellularLocation>
        <location evidence="1">Cell projection</location>
        <location evidence="1">Dendrite</location>
    </subcellularLocation>
    <subcellularLocation>
        <location evidence="5">Cell projection</location>
        <location evidence="5">Dendritic spine</location>
    </subcellularLocation>
    <subcellularLocation>
        <location evidence="4">Cell projection</location>
        <location evidence="4">Filopodium membrane</location>
        <topology evidence="4">Lipid-anchor</topology>
    </subcellularLocation>
</comment>
<evidence type="ECO:0000256" key="19">
    <source>
        <dbReference type="ARBA" id="ARBA00037871"/>
    </source>
</evidence>
<organism evidence="24 25">
    <name type="scientific">Paramormyrops kingsleyae</name>
    <dbReference type="NCBI Taxonomy" id="1676925"/>
    <lineage>
        <taxon>Eukaryota</taxon>
        <taxon>Metazoa</taxon>
        <taxon>Chordata</taxon>
        <taxon>Craniata</taxon>
        <taxon>Vertebrata</taxon>
        <taxon>Euteleostomi</taxon>
        <taxon>Actinopterygii</taxon>
        <taxon>Neopterygii</taxon>
        <taxon>Teleostei</taxon>
        <taxon>Osteoglossocephala</taxon>
        <taxon>Osteoglossomorpha</taxon>
        <taxon>Osteoglossiformes</taxon>
        <taxon>Mormyridae</taxon>
        <taxon>Paramormyrops</taxon>
    </lineage>
</organism>
<feature type="region of interest" description="Disordered" evidence="23">
    <location>
        <begin position="158"/>
        <end position="192"/>
    </location>
</feature>
<evidence type="ECO:0000256" key="20">
    <source>
        <dbReference type="ARBA" id="ARBA00038823"/>
    </source>
</evidence>
<keyword evidence="11" id="KW-0770">Synapse</keyword>
<dbReference type="InterPro" id="IPR004965">
    <property type="entry name" value="Paralemmin"/>
</dbReference>
<dbReference type="GeneTree" id="ENSGT00940000160580"/>
<keyword evidence="15" id="KW-0966">Cell projection</keyword>
<dbReference type="GO" id="GO:0043197">
    <property type="term" value="C:dendritic spine"/>
    <property type="evidence" value="ECO:0007669"/>
    <property type="project" value="UniProtKB-SubCell"/>
</dbReference>
<evidence type="ECO:0000256" key="7">
    <source>
        <dbReference type="ARBA" id="ARBA00022475"/>
    </source>
</evidence>
<dbReference type="AlphaFoldDB" id="A0A3B3SM75"/>
<keyword evidence="7" id="KW-1003">Cell membrane</keyword>
<dbReference type="PANTHER" id="PTHR10498">
    <property type="entry name" value="PARALEMMIN-RELATED"/>
    <property type="match status" value="1"/>
</dbReference>
<evidence type="ECO:0000256" key="23">
    <source>
        <dbReference type="SAM" id="MobiDB-lite"/>
    </source>
</evidence>
<accession>A0A3B3SM75</accession>
<evidence type="ECO:0000256" key="3">
    <source>
        <dbReference type="ARBA" id="ARBA00004489"/>
    </source>
</evidence>
<evidence type="ECO:0000256" key="14">
    <source>
        <dbReference type="ARBA" id="ARBA00023139"/>
    </source>
</evidence>
<evidence type="ECO:0000256" key="18">
    <source>
        <dbReference type="ARBA" id="ARBA00037796"/>
    </source>
</evidence>
<evidence type="ECO:0000256" key="12">
    <source>
        <dbReference type="ARBA" id="ARBA00023054"/>
    </source>
</evidence>
<evidence type="ECO:0000256" key="9">
    <source>
        <dbReference type="ARBA" id="ARBA00022553"/>
    </source>
</evidence>
<evidence type="ECO:0000256" key="16">
    <source>
        <dbReference type="ARBA" id="ARBA00023288"/>
    </source>
</evidence>
<sequence>SHTHSRVGLNFSDVRHQCVLWVPFCALIDFDEFVACLSCASVLDCEVSTPRAAYQKHIQLRLRLHAPRPRPRLTSGPIIISQEKRKKQTEIENKRRQLEDDRRQLQHLKSKALRERWLLDGAPSAGSEEDEAKRQLQEDEAKTKGLEETILRLEQELEELETGVSATSTKENLSDVDKEEERKTGDNKAPAGSVKVVHEVRGIDGAVENGVHLLSSTEVDELIHKADEVSMIEAGGTPRATGSPLEAAQTPKKEITGMEAKPGGDTQDALGDASSEHPITMVFMGYQSVEDETETKKVLGLEGTVKAELVVIEDGESKGGVEGAKEDQAPPNGSAAEPVKVQEEGGGKGEAESGAAELNTKEKQPCKCCSIM</sequence>
<proteinExistence type="inferred from homology"/>
<evidence type="ECO:0000256" key="8">
    <source>
        <dbReference type="ARBA" id="ARBA00022481"/>
    </source>
</evidence>
<keyword evidence="14" id="KW-0564">Palmitate</keyword>
<evidence type="ECO:0000256" key="11">
    <source>
        <dbReference type="ARBA" id="ARBA00023018"/>
    </source>
</evidence>
<dbReference type="GO" id="GO:0031527">
    <property type="term" value="C:filopodium membrane"/>
    <property type="evidence" value="ECO:0007669"/>
    <property type="project" value="UniProtKB-SubCell"/>
</dbReference>
<dbReference type="GO" id="GO:0030424">
    <property type="term" value="C:axon"/>
    <property type="evidence" value="ECO:0007669"/>
    <property type="project" value="UniProtKB-SubCell"/>
</dbReference>
<feature type="region of interest" description="Disordered" evidence="23">
    <location>
        <begin position="83"/>
        <end position="103"/>
    </location>
</feature>
<keyword evidence="25" id="KW-1185">Reference proteome</keyword>
<name>A0A3B3SM75_9TELE</name>
<feature type="compositionally biased region" description="Basic and acidic residues" evidence="23">
    <location>
        <begin position="88"/>
        <end position="103"/>
    </location>
</feature>
<feature type="compositionally biased region" description="Basic and acidic residues" evidence="23">
    <location>
        <begin position="340"/>
        <end position="351"/>
    </location>
</feature>
<reference evidence="24" key="2">
    <citation type="submission" date="2025-09" db="UniProtKB">
        <authorList>
            <consortium name="Ensembl"/>
        </authorList>
    </citation>
    <scope>IDENTIFICATION</scope>
</reference>
<dbReference type="GO" id="GO:0016323">
    <property type="term" value="C:basolateral plasma membrane"/>
    <property type="evidence" value="ECO:0007669"/>
    <property type="project" value="UniProtKB-SubCell"/>
</dbReference>
<evidence type="ECO:0000256" key="13">
    <source>
        <dbReference type="ARBA" id="ARBA00023136"/>
    </source>
</evidence>
<dbReference type="Ensembl" id="ENSPKIT00000012687.1">
    <property type="protein sequence ID" value="ENSPKIP00000031832.1"/>
    <property type="gene ID" value="ENSPKIG00000012142.1"/>
</dbReference>